<gene>
    <name evidence="12" type="ORF">HG535_0F03960</name>
</gene>
<evidence type="ECO:0000256" key="1">
    <source>
        <dbReference type="ARBA" id="ARBA00000382"/>
    </source>
</evidence>
<proteinExistence type="inferred from homology"/>
<organism evidence="12 13">
    <name type="scientific">Zygotorulaspora mrakii</name>
    <name type="common">Zygosaccharomyces mrakii</name>
    <dbReference type="NCBI Taxonomy" id="42260"/>
    <lineage>
        <taxon>Eukaryota</taxon>
        <taxon>Fungi</taxon>
        <taxon>Dikarya</taxon>
        <taxon>Ascomycota</taxon>
        <taxon>Saccharomycotina</taxon>
        <taxon>Saccharomycetes</taxon>
        <taxon>Saccharomycetales</taxon>
        <taxon>Saccharomycetaceae</taxon>
        <taxon>Zygotorulaspora</taxon>
    </lineage>
</organism>
<evidence type="ECO:0000256" key="9">
    <source>
        <dbReference type="SAM" id="MobiDB-lite"/>
    </source>
</evidence>
<dbReference type="PANTHER" id="PTHR31983">
    <property type="entry name" value="ENDO-1,3(4)-BETA-GLUCANASE 1"/>
    <property type="match status" value="1"/>
</dbReference>
<dbReference type="OrthoDB" id="4473401at2759"/>
<dbReference type="KEGG" id="zmk:HG535_0F03960"/>
<dbReference type="Proteomes" id="UP000509704">
    <property type="component" value="Chromosome 6"/>
</dbReference>
<dbReference type="InterPro" id="IPR040720">
    <property type="entry name" value="GH81_C"/>
</dbReference>
<dbReference type="FunFam" id="2.70.98.30:FF:000006">
    <property type="entry name" value="Endo-1,3-beta-glucanase Engl1"/>
    <property type="match status" value="1"/>
</dbReference>
<keyword evidence="4" id="KW-0378">Hydrolase</keyword>
<evidence type="ECO:0000259" key="11">
    <source>
        <dbReference type="Pfam" id="PF17652"/>
    </source>
</evidence>
<dbReference type="GO" id="GO:0052861">
    <property type="term" value="F:endo-1,3(4)-beta-glucanase activity"/>
    <property type="evidence" value="ECO:0007669"/>
    <property type="project" value="InterPro"/>
</dbReference>
<evidence type="ECO:0000313" key="13">
    <source>
        <dbReference type="Proteomes" id="UP000509704"/>
    </source>
</evidence>
<evidence type="ECO:0000256" key="6">
    <source>
        <dbReference type="ARBA" id="ARBA00023295"/>
    </source>
</evidence>
<keyword evidence="5" id="KW-0119">Carbohydrate metabolism</keyword>
<dbReference type="GO" id="GO:0071555">
    <property type="term" value="P:cell wall organization"/>
    <property type="evidence" value="ECO:0007669"/>
    <property type="project" value="UniProtKB-KW"/>
</dbReference>
<dbReference type="InterPro" id="IPR040451">
    <property type="entry name" value="GH81_N"/>
</dbReference>
<keyword evidence="7" id="KW-0961">Cell wall biogenesis/degradation</keyword>
<dbReference type="Pfam" id="PF03639">
    <property type="entry name" value="Glyco_hydro_81"/>
    <property type="match status" value="1"/>
</dbReference>
<protein>
    <recommendedName>
        <fullName evidence="3">glucan endo-1,3-beta-D-glucosidase</fullName>
        <ecNumber evidence="3">3.2.1.39</ecNumber>
    </recommendedName>
</protein>
<reference evidence="12 13" key="1">
    <citation type="submission" date="2020-07" db="EMBL/GenBank/DDBJ databases">
        <title>The yeast mating-type switching endonuclease HO is a domesticated member of an unorthodox homing genetic element family.</title>
        <authorList>
            <person name="Coughlan A.Y."/>
            <person name="Lombardi L."/>
            <person name="Braun-Galleani S."/>
            <person name="Martos A.R."/>
            <person name="Galeote V."/>
            <person name="Bigey F."/>
            <person name="Dequin S."/>
            <person name="Byrne K.P."/>
            <person name="Wolfe K.H."/>
        </authorList>
    </citation>
    <scope>NUCLEOTIDE SEQUENCE [LARGE SCALE GENOMIC DNA]</scope>
    <source>
        <strain evidence="12 13">NRRL Y-6702</strain>
    </source>
</reference>
<feature type="region of interest" description="Disordered" evidence="9">
    <location>
        <begin position="1"/>
        <end position="45"/>
    </location>
</feature>
<dbReference type="GO" id="GO:0042973">
    <property type="term" value="F:glucan endo-1,3-beta-D-glucosidase activity"/>
    <property type="evidence" value="ECO:0007669"/>
    <property type="project" value="UniProtKB-EC"/>
</dbReference>
<evidence type="ECO:0000259" key="10">
    <source>
        <dbReference type="Pfam" id="PF03639"/>
    </source>
</evidence>
<dbReference type="InterPro" id="IPR005200">
    <property type="entry name" value="Endo-beta-glucanase"/>
</dbReference>
<dbReference type="EC" id="3.2.1.39" evidence="3"/>
<feature type="domain" description="Glycosyl hydrolase family 81 N-terminal" evidence="10">
    <location>
        <begin position="90"/>
        <end position="400"/>
    </location>
</feature>
<evidence type="ECO:0000256" key="5">
    <source>
        <dbReference type="ARBA" id="ARBA00023277"/>
    </source>
</evidence>
<feature type="domain" description="Glycosyl hydrolase family 81 C-terminal" evidence="11">
    <location>
        <begin position="411"/>
        <end position="756"/>
    </location>
</feature>
<keyword evidence="8" id="KW-0624">Polysaccharide degradation</keyword>
<dbReference type="PROSITE" id="PS52008">
    <property type="entry name" value="GH81"/>
    <property type="match status" value="1"/>
</dbReference>
<evidence type="ECO:0000256" key="7">
    <source>
        <dbReference type="ARBA" id="ARBA00023316"/>
    </source>
</evidence>
<dbReference type="AlphaFoldDB" id="A0A7H9B6E3"/>
<dbReference type="Pfam" id="PF17652">
    <property type="entry name" value="Glyco_hydro81C"/>
    <property type="match status" value="1"/>
</dbReference>
<evidence type="ECO:0000256" key="3">
    <source>
        <dbReference type="ARBA" id="ARBA00012780"/>
    </source>
</evidence>
<evidence type="ECO:0000256" key="2">
    <source>
        <dbReference type="ARBA" id="ARBA00010730"/>
    </source>
</evidence>
<dbReference type="Gene3D" id="1.10.287.1170">
    <property type="entry name" value="glycoside hydrolase family 81 endo-[beta] glucanase"/>
    <property type="match status" value="1"/>
</dbReference>
<accession>A0A7H9B6E3</accession>
<dbReference type="Gene3D" id="1.20.5.420">
    <property type="entry name" value="Immunoglobulin FC, subunit C"/>
    <property type="match status" value="1"/>
</dbReference>
<dbReference type="Gene3D" id="2.70.98.30">
    <property type="entry name" value="Golgi alpha-mannosidase II, domain 4"/>
    <property type="match status" value="1"/>
</dbReference>
<dbReference type="PANTHER" id="PTHR31983:SF0">
    <property type="entry name" value="GLUCAN ENDO-1,3-BETA-D-GLUCOSIDASE 2"/>
    <property type="match status" value="1"/>
</dbReference>
<dbReference type="FunFam" id="1.10.287.1170:FF:000001">
    <property type="entry name" value="Endo-1,3-beta-glucanase Engl1"/>
    <property type="match status" value="1"/>
</dbReference>
<evidence type="ECO:0000256" key="4">
    <source>
        <dbReference type="ARBA" id="ARBA00022801"/>
    </source>
</evidence>
<keyword evidence="13" id="KW-1185">Reference proteome</keyword>
<name>A0A7H9B6E3_ZYGMR</name>
<evidence type="ECO:0000313" key="12">
    <source>
        <dbReference type="EMBL" id="QLG73884.1"/>
    </source>
</evidence>
<comment type="similarity">
    <text evidence="2">Belongs to the glycosyl hydrolase 81 family.</text>
</comment>
<keyword evidence="6" id="KW-0326">Glycosidase</keyword>
<comment type="catalytic activity">
    <reaction evidence="1">
        <text>Hydrolysis of (1-&gt;3)-beta-D-glucosidic linkages in (1-&gt;3)-beta-D-glucans.</text>
        <dbReference type="EC" id="3.2.1.39"/>
    </reaction>
</comment>
<sequence length="763" mass="85616">MTYNRSRMPMPGGQQYGEPPAYQESLSNPPPVPPRLGLRNPPSLPPRVPIVRELDIATRNMSNVKIDGNVNFDDVFRPDPPPDIFKASNHELNLPRNVDNKEMPVETNKFYGNMMVGSQTNPVWTHPYSLWWAKDSPHMGIAVAHIQASQRVFGPGSPPQYFFNPIGIKSLVFSSTDYTTADDFSLGFASLTHMSAQVFLRKNNDQYIRFPLVQGMGLITAIYHNLVPKLCTAVGIKSFQKVTSGNEQIKYKLLLENNVVWLLYVIVPGGCNIEITMQDANTLVGSASLDQCTMQIVANDAKDIDIAAGCYPIHCELDCSTEGDIGKYQFRYLTEGKSVCGKTLMFAFPHHVSNFTDEMHSQPIVCQLDSTIKGVMNSYLTDSFEMKVSIPKSLGFSPFTTISGKGNGVRYSSDVLEAVKKAASSEVNLDVSTESNLDSMYFSGKILAKYAWILYCCQYIIKEKDLVDCLLPKLKSAISRFADNHQVLPLKYDKTWGGIISSGTSSQDFGNSFYNDHHFHYSYHVIAAAIITKVDHDAGDNAWLLQNRAWVEALIRDYANPSEKDRFFPVFRSFDWFNGHSFAKGLFESGDGKDQESSSEDVNASYALKLWGLATENQPLIDIADIQLGILRTSVNMYFLYSDDNTVMPSAFIRNKVSGILFENKIDHTTYFGNELQYIQMIHAIPITPASSFVRTPKFVEEEWREKLSPIVNDIKDGWQGIIMLNAALFDPRISFNYFNTPEVFLDNGQSLTWSLAYSGAFL</sequence>
<evidence type="ECO:0000256" key="8">
    <source>
        <dbReference type="ARBA" id="ARBA00023326"/>
    </source>
</evidence>
<dbReference type="RefSeq" id="XP_037145610.1">
    <property type="nucleotide sequence ID" value="XM_037289715.1"/>
</dbReference>
<dbReference type="EMBL" id="CP058609">
    <property type="protein sequence ID" value="QLG73884.1"/>
    <property type="molecule type" value="Genomic_DNA"/>
</dbReference>
<dbReference type="GeneID" id="59237643"/>
<dbReference type="GO" id="GO:0009986">
    <property type="term" value="C:cell surface"/>
    <property type="evidence" value="ECO:0007669"/>
    <property type="project" value="TreeGrafter"/>
</dbReference>
<dbReference type="GO" id="GO:0000272">
    <property type="term" value="P:polysaccharide catabolic process"/>
    <property type="evidence" value="ECO:0007669"/>
    <property type="project" value="UniProtKB-KW"/>
</dbReference>